<dbReference type="Proteomes" id="UP000006036">
    <property type="component" value="Chromosome 1"/>
</dbReference>
<evidence type="ECO:0000256" key="1">
    <source>
        <dbReference type="SAM" id="MobiDB-lite"/>
    </source>
</evidence>
<name>A0AAI8QHD5_9HELI</name>
<proteinExistence type="predicted"/>
<reference evidence="2" key="3">
    <citation type="submission" date="2012-07" db="EMBL/GenBank/DDBJ databases">
        <authorList>
            <person name="Akiyama T."/>
            <person name="Takeshita N."/>
            <person name="Ohmagari N."/>
            <person name="Kirikae T."/>
        </authorList>
    </citation>
    <scope>NUCLEOTIDE SEQUENCE</scope>
    <source>
        <strain evidence="2">ATCC BAA-847</strain>
    </source>
</reference>
<gene>
    <name evidence="2" type="ORF">HCBAA847_1677</name>
    <name evidence="3" type="ORF">HCCG_00077</name>
</gene>
<dbReference type="Proteomes" id="UP000005755">
    <property type="component" value="Unassembled WGS sequence"/>
</dbReference>
<reference evidence="4" key="4">
    <citation type="journal article" date="2014" name="Genome Announc.">
        <title>Draft genome sequences of six enterohepatic helicobacter species isolated from humans and one from rhesus macaques.</title>
        <authorList>
            <person name="Shen Z."/>
            <person name="Sheh A."/>
            <person name="Young S.K."/>
            <person name="Abouelliel A."/>
            <person name="Ward D.V."/>
            <person name="Earl A.M."/>
            <person name="Fox J.G."/>
        </authorList>
    </citation>
    <scope>NUCLEOTIDE SEQUENCE [LARGE SCALE GENOMIC DNA]</scope>
    <source>
        <strain evidence="4">CCUG 18818</strain>
    </source>
</reference>
<reference evidence="3" key="1">
    <citation type="submission" date="2008-08" db="EMBL/GenBank/DDBJ databases">
        <title>Annotation of Helicobacter cinaedi strain CCUG 18818.</title>
        <authorList>
            <consortium name="The Broad Institute Genome Sequencing Platform"/>
            <person name="Fox J.G."/>
            <person name="Shen Z."/>
            <person name="Charoenlap N."/>
            <person name="Schauer D.B."/>
            <person name="Ward D."/>
            <person name="Mehta T."/>
            <person name="Young S."/>
            <person name="Jaffe D."/>
            <person name="Gnerre S."/>
            <person name="Berlin A."/>
            <person name="Heiman D."/>
            <person name="Hepburn T."/>
            <person name="Shea T."/>
            <person name="Sykes S."/>
            <person name="Alvarado L."/>
            <person name="Kodira C."/>
            <person name="Borodovsky M."/>
            <person name="Lander E."/>
            <person name="Galagan J."/>
            <person name="Nusbaum C."/>
            <person name="Birren B."/>
        </authorList>
    </citation>
    <scope>NUCLEOTIDE SEQUENCE</scope>
    <source>
        <strain evidence="3">CCUG 18818</strain>
    </source>
</reference>
<dbReference type="AlphaFoldDB" id="A0AAI8QHD5"/>
<dbReference type="KEGG" id="hcb:HCBAA847_1677"/>
<protein>
    <submittedName>
        <fullName evidence="2">Uncharacterized protein</fullName>
    </submittedName>
</protein>
<dbReference type="EMBL" id="AP012492">
    <property type="protein sequence ID" value="BAM32907.1"/>
    <property type="molecule type" value="Genomic_DNA"/>
</dbReference>
<accession>A0AAI8QHD5</accession>
<feature type="region of interest" description="Disordered" evidence="1">
    <location>
        <begin position="1"/>
        <end position="50"/>
    </location>
</feature>
<dbReference type="EMBL" id="DS990391">
    <property type="protein sequence ID" value="EFR45531.1"/>
    <property type="molecule type" value="Genomic_DNA"/>
</dbReference>
<reference evidence="2 5" key="2">
    <citation type="journal article" date="2012" name="J. Bacteriol.">
        <title>Complete Genome Sequence of Helicobacter cinaedi Type Strain ATCC BAA-847.</title>
        <authorList>
            <person name="Miyoshi-Akiyama T."/>
            <person name="Takeshita N."/>
            <person name="Ohmagari N."/>
            <person name="Kirikae T."/>
        </authorList>
    </citation>
    <scope>NUCLEOTIDE SEQUENCE [LARGE SCALE GENOMIC DNA]</scope>
    <source>
        <strain evidence="2 5">ATCC BAA-847</strain>
    </source>
</reference>
<evidence type="ECO:0000313" key="5">
    <source>
        <dbReference type="Proteomes" id="UP000006036"/>
    </source>
</evidence>
<evidence type="ECO:0000313" key="4">
    <source>
        <dbReference type="Proteomes" id="UP000005755"/>
    </source>
</evidence>
<feature type="compositionally biased region" description="Polar residues" evidence="1">
    <location>
        <begin position="1"/>
        <end position="21"/>
    </location>
</feature>
<organism evidence="2 5">
    <name type="scientific">Helicobacter cinaedi CCUG 18818 = ATCC BAA-847</name>
    <dbReference type="NCBI Taxonomy" id="537971"/>
    <lineage>
        <taxon>Bacteria</taxon>
        <taxon>Pseudomonadati</taxon>
        <taxon>Campylobacterota</taxon>
        <taxon>Epsilonproteobacteria</taxon>
        <taxon>Campylobacterales</taxon>
        <taxon>Helicobacteraceae</taxon>
        <taxon>Helicobacter</taxon>
    </lineage>
</organism>
<keyword evidence="4" id="KW-1185">Reference proteome</keyword>
<evidence type="ECO:0000313" key="2">
    <source>
        <dbReference type="EMBL" id="BAM32907.1"/>
    </source>
</evidence>
<feature type="compositionally biased region" description="Basic and acidic residues" evidence="1">
    <location>
        <begin position="41"/>
        <end position="50"/>
    </location>
</feature>
<evidence type="ECO:0000313" key="3">
    <source>
        <dbReference type="EMBL" id="EFR45531.1"/>
    </source>
</evidence>
<sequence length="50" mass="5583">MLEDNIFSTPSIAEQSGEMNPQASATQNMQQPQQSPAPQAENKEEYELPF</sequence>
<feature type="compositionally biased region" description="Low complexity" evidence="1">
    <location>
        <begin position="22"/>
        <end position="40"/>
    </location>
</feature>
<dbReference type="RefSeq" id="WP_002955354.1">
    <property type="nucleotide sequence ID" value="NC_020555.1"/>
</dbReference>